<dbReference type="CDD" id="cd04186">
    <property type="entry name" value="GT_2_like_c"/>
    <property type="match status" value="1"/>
</dbReference>
<reference evidence="2 3" key="1">
    <citation type="submission" date="2016-03" db="EMBL/GenBank/DDBJ databases">
        <title>Acetic acid bacteria sequencing.</title>
        <authorList>
            <person name="Brandt J."/>
            <person name="Jakob F."/>
            <person name="Vogel R.F."/>
        </authorList>
    </citation>
    <scope>NUCLEOTIDE SEQUENCE [LARGE SCALE GENOMIC DNA]</scope>
    <source>
        <strain evidence="2 3">TMW2.1153</strain>
    </source>
</reference>
<dbReference type="InterPro" id="IPR001173">
    <property type="entry name" value="Glyco_trans_2-like"/>
</dbReference>
<dbReference type="AlphaFoldDB" id="A0A1U9KIL2"/>
<keyword evidence="2" id="KW-0808">Transferase</keyword>
<dbReference type="Pfam" id="PF00535">
    <property type="entry name" value="Glycos_transf_2"/>
    <property type="match status" value="1"/>
</dbReference>
<dbReference type="SUPFAM" id="SSF53448">
    <property type="entry name" value="Nucleotide-diphospho-sugar transferases"/>
    <property type="match status" value="1"/>
</dbReference>
<dbReference type="RefSeq" id="WP_077813639.1">
    <property type="nucleotide sequence ID" value="NZ_CP014692.1"/>
</dbReference>
<dbReference type="STRING" id="435.A0U92_13310"/>
<dbReference type="EMBL" id="CP014692">
    <property type="protein sequence ID" value="AQS85588.1"/>
    <property type="molecule type" value="Genomic_DNA"/>
</dbReference>
<name>A0A1U9KIL2_ACEAC</name>
<dbReference type="Proteomes" id="UP000188937">
    <property type="component" value="Chromosome"/>
</dbReference>
<dbReference type="PANTHER" id="PTHR43179:SF7">
    <property type="entry name" value="RHAMNOSYLTRANSFERASE WBBL"/>
    <property type="match status" value="1"/>
</dbReference>
<proteinExistence type="predicted"/>
<organism evidence="2 3">
    <name type="scientific">Acetobacter aceti</name>
    <dbReference type="NCBI Taxonomy" id="435"/>
    <lineage>
        <taxon>Bacteria</taxon>
        <taxon>Pseudomonadati</taxon>
        <taxon>Pseudomonadota</taxon>
        <taxon>Alphaproteobacteria</taxon>
        <taxon>Acetobacterales</taxon>
        <taxon>Acetobacteraceae</taxon>
        <taxon>Acetobacter</taxon>
        <taxon>Acetobacter subgen. Acetobacter</taxon>
    </lineage>
</organism>
<dbReference type="Gene3D" id="3.90.550.10">
    <property type="entry name" value="Spore Coat Polysaccharide Biosynthesis Protein SpsA, Chain A"/>
    <property type="match status" value="2"/>
</dbReference>
<dbReference type="OrthoDB" id="9783791at2"/>
<sequence length="695" mass="77396">MIQKRYFETFRDRAAVLTARQLHEAVLAIGVMFRVGLKRLPDQREIRRLVPRAVDRRTGEVTMTSLRCLARIVVKSGEFCRLDGDRAGGSVLRRVDLRRRACADLVAATLLPENRAGMMPFQLCYPQGAPPDDDRAYALWFVSVLQGETERGLKKSCRSDIFFDVYMTVGEGDVEAAQLTLRSLCEQEEAVWTLHIAASRKIFEHLLPHLGLKHVRRAMTPLEGQAPYLAFVEPGDRLAKDAFARIAPVLEAKPETVLLFTDEDRIDRVGNHVGACLKPGWSDDQLLTGDTLGQLCVFSRQRVLDVVEELDAADPSPPPEGWLYALKLAVVEGGKAEQIVHLPAVLFHRFRNCSREASPQSLFRRLAEKHLARHRPDVTLTEAALTPVEAGSPQPVRVCYPLPPALPLVSIIIPTRDRPDFLQTCLRGLLEETDYPHFEVIVVDNGSIRPDMRALLEDLSRHPVVTILRQEGAFNWARLNNQAVAHSRGDRLLLLNDDVRILHPDWLDEMVRQTLRPGVGVVGARLLYPDGTVQHAGVMLSRDGATHLLRGAKAQESGYLNALVCQRDMSAVTGACLMIRREVFDRIGGVDESFAVSCNDIDLCLRAGAAGWRVVWTPHASLTHVDGGTRGRDATPVQILSYWLETARLVARWSGRMSRDPALNPSLRVTDDALLLRFSCGPWACDDGRSGLLGQ</sequence>
<feature type="domain" description="Glycosyltransferase 2-like" evidence="1">
    <location>
        <begin position="410"/>
        <end position="587"/>
    </location>
</feature>
<keyword evidence="3" id="KW-1185">Reference proteome</keyword>
<gene>
    <name evidence="2" type="ORF">A0U92_13310</name>
</gene>
<dbReference type="KEGG" id="aace:A0U92_13310"/>
<evidence type="ECO:0000313" key="3">
    <source>
        <dbReference type="Proteomes" id="UP000188937"/>
    </source>
</evidence>
<evidence type="ECO:0000313" key="2">
    <source>
        <dbReference type="EMBL" id="AQS85588.1"/>
    </source>
</evidence>
<protein>
    <submittedName>
        <fullName evidence="2">Glycosyl transferase</fullName>
    </submittedName>
</protein>
<dbReference type="GO" id="GO:0016740">
    <property type="term" value="F:transferase activity"/>
    <property type="evidence" value="ECO:0007669"/>
    <property type="project" value="UniProtKB-KW"/>
</dbReference>
<dbReference type="PANTHER" id="PTHR43179">
    <property type="entry name" value="RHAMNOSYLTRANSFERASE WBBL"/>
    <property type="match status" value="1"/>
</dbReference>
<dbReference type="InterPro" id="IPR029044">
    <property type="entry name" value="Nucleotide-diphossugar_trans"/>
</dbReference>
<evidence type="ECO:0000259" key="1">
    <source>
        <dbReference type="Pfam" id="PF00535"/>
    </source>
</evidence>
<accession>A0A1U9KIL2</accession>